<evidence type="ECO:0000313" key="4">
    <source>
        <dbReference type="Proteomes" id="UP000192796"/>
    </source>
</evidence>
<gene>
    <name evidence="3" type="ORF">A3860_15975</name>
</gene>
<evidence type="ECO:0000256" key="1">
    <source>
        <dbReference type="SAM" id="MobiDB-lite"/>
    </source>
</evidence>
<dbReference type="AlphaFoldDB" id="A0A1V9G3G4"/>
<dbReference type="EMBL" id="LVYD01000024">
    <property type="protein sequence ID" value="OQP65169.1"/>
    <property type="molecule type" value="Genomic_DNA"/>
</dbReference>
<name>A0A1V9G3G4_9BACT</name>
<feature type="compositionally biased region" description="Basic and acidic residues" evidence="1">
    <location>
        <begin position="184"/>
        <end position="207"/>
    </location>
</feature>
<accession>A0A1V9G3G4</accession>
<sequence length="222" mass="24246">MVEQFKTTIMKHIVCLLIAACLATGLSVSTSQAQVNVNINIGSQPLWGPAGYDVVEYYYLPDLQMYYYVPSHQFIYLNGGNWVFVNSLPARYRGYNLYSGYKVVINEPKPYLHFDEYKVKYARYKGARGKQVVIRDSRDPKYFVVKGHPGNANGHYKMRGEGNSGGNPGKGHGKGYGEGYGKGHGQDHGEGHGEGHGQGHGEGHGQGHGEGGGQGHGRGKKG</sequence>
<evidence type="ECO:0000313" key="3">
    <source>
        <dbReference type="EMBL" id="OQP65169.1"/>
    </source>
</evidence>
<proteinExistence type="predicted"/>
<organism evidence="3 4">
    <name type="scientific">Niastella vici</name>
    <dbReference type="NCBI Taxonomy" id="1703345"/>
    <lineage>
        <taxon>Bacteria</taxon>
        <taxon>Pseudomonadati</taxon>
        <taxon>Bacteroidota</taxon>
        <taxon>Chitinophagia</taxon>
        <taxon>Chitinophagales</taxon>
        <taxon>Chitinophagaceae</taxon>
        <taxon>Niastella</taxon>
    </lineage>
</organism>
<feature type="chain" id="PRO_5012303097" evidence="2">
    <location>
        <begin position="34"/>
        <end position="222"/>
    </location>
</feature>
<feature type="signal peptide" evidence="2">
    <location>
        <begin position="1"/>
        <end position="33"/>
    </location>
</feature>
<dbReference type="Proteomes" id="UP000192796">
    <property type="component" value="Unassembled WGS sequence"/>
</dbReference>
<evidence type="ECO:0000256" key="2">
    <source>
        <dbReference type="SAM" id="SignalP"/>
    </source>
</evidence>
<feature type="compositionally biased region" description="Gly residues" evidence="1">
    <location>
        <begin position="162"/>
        <end position="183"/>
    </location>
</feature>
<protein>
    <submittedName>
        <fullName evidence="3">Uncharacterized protein</fullName>
    </submittedName>
</protein>
<dbReference type="STRING" id="1703345.A3860_15975"/>
<keyword evidence="4" id="KW-1185">Reference proteome</keyword>
<keyword evidence="2" id="KW-0732">Signal</keyword>
<feature type="region of interest" description="Disordered" evidence="1">
    <location>
        <begin position="153"/>
        <end position="222"/>
    </location>
</feature>
<reference evidence="3 4" key="1">
    <citation type="submission" date="2016-03" db="EMBL/GenBank/DDBJ databases">
        <title>Niastella vici sp. nov., isolated from farmland soil.</title>
        <authorList>
            <person name="Chen L."/>
            <person name="Wang D."/>
            <person name="Yang S."/>
            <person name="Wang G."/>
        </authorList>
    </citation>
    <scope>NUCLEOTIDE SEQUENCE [LARGE SCALE GENOMIC DNA]</scope>
    <source>
        <strain evidence="3 4">DJ57</strain>
    </source>
</reference>
<comment type="caution">
    <text evidence="3">The sequence shown here is derived from an EMBL/GenBank/DDBJ whole genome shotgun (WGS) entry which is preliminary data.</text>
</comment>